<dbReference type="Proteomes" id="UP000000715">
    <property type="component" value="Unplaced"/>
</dbReference>
<feature type="compositionally biased region" description="Basic residues" evidence="1">
    <location>
        <begin position="150"/>
        <end position="161"/>
    </location>
</feature>
<gene>
    <name evidence="3" type="primary">LOC106006705</name>
</gene>
<evidence type="ECO:0000313" key="2">
    <source>
        <dbReference type="Proteomes" id="UP000000715"/>
    </source>
</evidence>
<proteinExistence type="predicted"/>
<sequence>MLFPLAPSLSPELRCQSRPGLRICLSETSQTLPRHGRVPLPPGAAPGPALSLPTRLPRGACNQVCLSVSSVDETVRRGSCPTCGVLRVRVFFTPQGLADSREHQRGASRPLVSRCEKEGVGALLRTSAHRVRGQGRVGQSQTPGRDGALRRSKPAGSHRVRSAASTPAPLPSFLPFSGRSVHVVWFIVTRDTAGGQSPSPDCRDEHGRWGDTSHCERLLKAQGCRARAGLTCAPALRVEGQDEGLLDPGKSQVLLPYDDRTSKSLSLFPVLEWTRAFVQACFSTSPPVLPWKNPAWSGKGPQLLGEICTSQSLPAPSQEDQCIFLLSDPEIWFQGILERFLSGV</sequence>
<keyword evidence="2" id="KW-1185">Reference proteome</keyword>
<reference evidence="3" key="1">
    <citation type="submission" date="2025-08" db="UniProtKB">
        <authorList>
            <consortium name="RefSeq"/>
        </authorList>
    </citation>
    <scope>IDENTIFICATION</scope>
    <source>
        <tissue evidence="3">Brain</tissue>
    </source>
</reference>
<dbReference type="AlphaFoldDB" id="A0A8U0RX04"/>
<evidence type="ECO:0000256" key="1">
    <source>
        <dbReference type="SAM" id="MobiDB-lite"/>
    </source>
</evidence>
<name>A0A8U0RX04_MUSPF</name>
<dbReference type="GeneID" id="106006705"/>
<evidence type="ECO:0000313" key="3">
    <source>
        <dbReference type="RefSeq" id="XP_044930797.1"/>
    </source>
</evidence>
<dbReference type="RefSeq" id="XP_044930797.1">
    <property type="nucleotide sequence ID" value="XM_045074862.1"/>
</dbReference>
<organism evidence="2 3">
    <name type="scientific">Mustela putorius furo</name>
    <name type="common">European domestic ferret</name>
    <name type="synonym">Mustela furo</name>
    <dbReference type="NCBI Taxonomy" id="9669"/>
    <lineage>
        <taxon>Eukaryota</taxon>
        <taxon>Metazoa</taxon>
        <taxon>Chordata</taxon>
        <taxon>Craniata</taxon>
        <taxon>Vertebrata</taxon>
        <taxon>Euteleostomi</taxon>
        <taxon>Mammalia</taxon>
        <taxon>Eutheria</taxon>
        <taxon>Laurasiatheria</taxon>
        <taxon>Carnivora</taxon>
        <taxon>Caniformia</taxon>
        <taxon>Musteloidea</taxon>
        <taxon>Mustelidae</taxon>
        <taxon>Mustelinae</taxon>
        <taxon>Mustela</taxon>
    </lineage>
</organism>
<feature type="region of interest" description="Disordered" evidence="1">
    <location>
        <begin position="128"/>
        <end position="171"/>
    </location>
</feature>
<protein>
    <submittedName>
        <fullName evidence="3">Uncharacterized protein LOC106006705</fullName>
    </submittedName>
</protein>
<accession>A0A8U0RX04</accession>